<reference evidence="1" key="1">
    <citation type="submission" date="2021-02" db="EMBL/GenBank/DDBJ databases">
        <authorList>
            <person name="Nowell W R."/>
        </authorList>
    </citation>
    <scope>NUCLEOTIDE SEQUENCE</scope>
</reference>
<evidence type="ECO:0000313" key="2">
    <source>
        <dbReference type="EMBL" id="CAF3777372.1"/>
    </source>
</evidence>
<name>A0A814H5D9_9BILA</name>
<dbReference type="OrthoDB" id="10256774at2759"/>
<comment type="caution">
    <text evidence="1">The sequence shown here is derived from an EMBL/GenBank/DDBJ whole genome shotgun (WGS) entry which is preliminary data.</text>
</comment>
<dbReference type="SUPFAM" id="SSF56399">
    <property type="entry name" value="ADP-ribosylation"/>
    <property type="match status" value="1"/>
</dbReference>
<dbReference type="AlphaFoldDB" id="A0A814H5D9"/>
<accession>A0A814H5D9</accession>
<protein>
    <submittedName>
        <fullName evidence="1">Uncharacterized protein</fullName>
    </submittedName>
</protein>
<dbReference type="Proteomes" id="UP000681722">
    <property type="component" value="Unassembled WGS sequence"/>
</dbReference>
<organism evidence="1 3">
    <name type="scientific">Didymodactylos carnosus</name>
    <dbReference type="NCBI Taxonomy" id="1234261"/>
    <lineage>
        <taxon>Eukaryota</taxon>
        <taxon>Metazoa</taxon>
        <taxon>Spiralia</taxon>
        <taxon>Gnathifera</taxon>
        <taxon>Rotifera</taxon>
        <taxon>Eurotatoria</taxon>
        <taxon>Bdelloidea</taxon>
        <taxon>Philodinida</taxon>
        <taxon>Philodinidae</taxon>
        <taxon>Didymodactylos</taxon>
    </lineage>
</organism>
<dbReference type="EMBL" id="CAJOBC010003312">
    <property type="protein sequence ID" value="CAF3777372.1"/>
    <property type="molecule type" value="Genomic_DNA"/>
</dbReference>
<proteinExistence type="predicted"/>
<dbReference type="EMBL" id="CAJNOQ010003312">
    <property type="protein sequence ID" value="CAF1006083.1"/>
    <property type="molecule type" value="Genomic_DNA"/>
</dbReference>
<evidence type="ECO:0000313" key="3">
    <source>
        <dbReference type="Proteomes" id="UP000663829"/>
    </source>
</evidence>
<keyword evidence="3" id="KW-1185">Reference proteome</keyword>
<sequence length="273" mass="31030">MHKSLESEGYTSKGSPSDKPKINLFLLPLSPLGLNKTLFCVTNYPGKEEQSYQILNELANQFDECNCQQIPVISRDDPLFSKRVNKLDQIVVKMGEQMSAISSVFTSSSYLISSSLGRQMVALQRINYEKNPVYLDLMCYMLLNSKTENGFLAPSDFKHMNDKKLQSKGIEILDPGYFGNGIYQGFAADYAIYYSKKYKRSNEIMMSCVLPGESFLVEKGQKKYGKPCELGHHSHRSPEGKEIVLFQSCQILPLFIIEFEKIPNQKITEEPLE</sequence>
<gene>
    <name evidence="1" type="ORF">GPM918_LOCUS14016</name>
    <name evidence="2" type="ORF">SRO942_LOCUS14016</name>
</gene>
<dbReference type="Gene3D" id="3.90.228.10">
    <property type="match status" value="1"/>
</dbReference>
<dbReference type="Proteomes" id="UP000663829">
    <property type="component" value="Unassembled WGS sequence"/>
</dbReference>
<evidence type="ECO:0000313" key="1">
    <source>
        <dbReference type="EMBL" id="CAF1006083.1"/>
    </source>
</evidence>